<dbReference type="GO" id="GO:0016887">
    <property type="term" value="F:ATP hydrolysis activity"/>
    <property type="evidence" value="ECO:0007669"/>
    <property type="project" value="InterPro"/>
</dbReference>
<keyword evidence="3" id="KW-1185">Reference proteome</keyword>
<gene>
    <name evidence="2" type="ORF">SCNU_11171</name>
</gene>
<name>F1YK04_9ACTN</name>
<dbReference type="PANTHER" id="PTHR10803:SF31">
    <property type="entry name" value="ATPASE RV3679-RELATED"/>
    <property type="match status" value="1"/>
</dbReference>
<dbReference type="InterPro" id="IPR025723">
    <property type="entry name" value="ArsA/GET3_ATPase-like"/>
</dbReference>
<comment type="caution">
    <text evidence="2">The sequence shown here is derived from an EMBL/GenBank/DDBJ whole genome shotgun (WGS) entry which is preliminary data.</text>
</comment>
<dbReference type="InterPro" id="IPR027417">
    <property type="entry name" value="P-loop_NTPase"/>
</dbReference>
<accession>F1YK04</accession>
<dbReference type="PANTHER" id="PTHR10803">
    <property type="entry name" value="ARSENICAL PUMP-DRIVING ATPASE ARSENITE-TRANSLOCATING ATPASE"/>
    <property type="match status" value="1"/>
</dbReference>
<sequence>MNADSVDTVDKVIDVVNEVHSDGSGMWPDDARDARLHFVSGKGGTGKTTVAAALALTLASEGKTVLLVECEERQAIAQLFDVPPLPPTDTQLVAMDGGGSVWALALQIEHALLEYLDMFYNLGFAGRAIKKVGAIDFVTTVAPGLKDVLVTGKIKERVIAADKSGARTYDAIVVDSPPTGRIGNFLDVTTAMRDLAKSGPIRNQSEGVAALLHSPETVVHLCTLLEAMPVQETIEAVAELRAKDLRIGAIVVNRANPPYLPEDQADAIAEGRIDSARIEKSLADAGIRLSEEDLAGLLTETIDYAARLQAQHIARAELDDVEAAQVELPTVENGVDLGALYELSAVLKEAGA</sequence>
<dbReference type="InterPro" id="IPR016300">
    <property type="entry name" value="ATPase_ArsA/GET3"/>
</dbReference>
<dbReference type="eggNOG" id="COG0003">
    <property type="taxonomic scope" value="Bacteria"/>
</dbReference>
<evidence type="ECO:0000313" key="3">
    <source>
        <dbReference type="Proteomes" id="UP000035065"/>
    </source>
</evidence>
<dbReference type="Gene3D" id="3.40.50.300">
    <property type="entry name" value="P-loop containing nucleotide triphosphate hydrolases"/>
    <property type="match status" value="1"/>
</dbReference>
<dbReference type="AlphaFoldDB" id="F1YK04"/>
<dbReference type="EMBL" id="AEUD01000008">
    <property type="protein sequence ID" value="EGD55086.1"/>
    <property type="molecule type" value="Genomic_DNA"/>
</dbReference>
<reference evidence="2 3" key="1">
    <citation type="journal article" date="2011" name="J. Bacteriol.">
        <title>Draft Genome Sequence of Gordonia neofelifaecis NRRL B-59395, a Cholesterol-Degrading Actinomycete.</title>
        <authorList>
            <person name="Ge F."/>
            <person name="Li W."/>
            <person name="Chen G."/>
            <person name="Liu Y."/>
            <person name="Zhang G."/>
            <person name="Yong B."/>
            <person name="Wang Q."/>
            <person name="Wang N."/>
            <person name="Huang Z."/>
            <person name="Li W."/>
            <person name="Wang J."/>
            <person name="Wu C."/>
            <person name="Xie Q."/>
            <person name="Liu G."/>
        </authorList>
    </citation>
    <scope>NUCLEOTIDE SEQUENCE [LARGE SCALE GENOMIC DNA]</scope>
    <source>
        <strain evidence="2 3">NRRL B-59395</strain>
    </source>
</reference>
<evidence type="ECO:0000259" key="1">
    <source>
        <dbReference type="Pfam" id="PF02374"/>
    </source>
</evidence>
<dbReference type="GO" id="GO:0005524">
    <property type="term" value="F:ATP binding"/>
    <property type="evidence" value="ECO:0007669"/>
    <property type="project" value="InterPro"/>
</dbReference>
<evidence type="ECO:0000313" key="2">
    <source>
        <dbReference type="EMBL" id="EGD55086.1"/>
    </source>
</evidence>
<organism evidence="2 3">
    <name type="scientific">Gordonia neofelifaecis NRRL B-59395</name>
    <dbReference type="NCBI Taxonomy" id="644548"/>
    <lineage>
        <taxon>Bacteria</taxon>
        <taxon>Bacillati</taxon>
        <taxon>Actinomycetota</taxon>
        <taxon>Actinomycetes</taxon>
        <taxon>Mycobacteriales</taxon>
        <taxon>Gordoniaceae</taxon>
        <taxon>Gordonia</taxon>
    </lineage>
</organism>
<dbReference type="Proteomes" id="UP000035065">
    <property type="component" value="Unassembled WGS sequence"/>
</dbReference>
<dbReference type="SUPFAM" id="SSF52540">
    <property type="entry name" value="P-loop containing nucleoside triphosphate hydrolases"/>
    <property type="match status" value="1"/>
</dbReference>
<feature type="domain" description="ArsA/GET3 Anion-transporting ATPase-like" evidence="1">
    <location>
        <begin position="35"/>
        <end position="195"/>
    </location>
</feature>
<proteinExistence type="predicted"/>
<dbReference type="Pfam" id="PF02374">
    <property type="entry name" value="ArsA_ATPase"/>
    <property type="match status" value="1"/>
</dbReference>
<dbReference type="STRING" id="644548.SCNU_11171"/>
<protein>
    <submittedName>
        <fullName evidence="2">Anion-transporting ATPase</fullName>
    </submittedName>
</protein>